<dbReference type="AlphaFoldDB" id="A0A7X9ZVK2"/>
<sequence length="74" mass="7754">MADASRATPSAEATGFRSCAPQAAGLGADHAHRFTVFEVDAAPRSAPLTVLNSTPRFVRGIPYPLTSDSVRCHA</sequence>
<proteinExistence type="predicted"/>
<evidence type="ECO:0000313" key="1">
    <source>
        <dbReference type="EMBL" id="NML29992.1"/>
    </source>
</evidence>
<keyword evidence="2" id="KW-1185">Reference proteome</keyword>
<name>A0A7X9ZVK2_9BURK</name>
<comment type="caution">
    <text evidence="1">The sequence shown here is derived from an EMBL/GenBank/DDBJ whole genome shotgun (WGS) entry which is preliminary data.</text>
</comment>
<gene>
    <name evidence="1" type="ORF">HHL14_04005</name>
</gene>
<dbReference type="Proteomes" id="UP000583127">
    <property type="component" value="Unassembled WGS sequence"/>
</dbReference>
<dbReference type="EMBL" id="JABBFZ010000001">
    <property type="protein sequence ID" value="NML29992.1"/>
    <property type="molecule type" value="Genomic_DNA"/>
</dbReference>
<accession>A0A7X9ZVK2</accession>
<organism evidence="1 2">
    <name type="scientific">Paraburkholderia antibiotica</name>
    <dbReference type="NCBI Taxonomy" id="2728839"/>
    <lineage>
        <taxon>Bacteria</taxon>
        <taxon>Pseudomonadati</taxon>
        <taxon>Pseudomonadota</taxon>
        <taxon>Betaproteobacteria</taxon>
        <taxon>Burkholderiales</taxon>
        <taxon>Burkholderiaceae</taxon>
        <taxon>Paraburkholderia</taxon>
    </lineage>
</organism>
<protein>
    <submittedName>
        <fullName evidence="1">Uncharacterized protein</fullName>
    </submittedName>
</protein>
<dbReference type="RefSeq" id="WP_169496250.1">
    <property type="nucleotide sequence ID" value="NZ_JABBFZ010000001.1"/>
</dbReference>
<reference evidence="1 2" key="1">
    <citation type="submission" date="2020-04" db="EMBL/GenBank/DDBJ databases">
        <title>Paraburkholderia sp. G-4-1-8 isolated from soil.</title>
        <authorList>
            <person name="Dahal R.H."/>
        </authorList>
    </citation>
    <scope>NUCLEOTIDE SEQUENCE [LARGE SCALE GENOMIC DNA]</scope>
    <source>
        <strain evidence="1 2">G-4-1-8</strain>
    </source>
</reference>
<evidence type="ECO:0000313" key="2">
    <source>
        <dbReference type="Proteomes" id="UP000583127"/>
    </source>
</evidence>